<feature type="domain" description="Mechanosensitive ion channel MscS" evidence="6">
    <location>
        <begin position="231"/>
        <end position="279"/>
    </location>
</feature>
<feature type="transmembrane region" description="Helical" evidence="5">
    <location>
        <begin position="166"/>
        <end position="187"/>
    </location>
</feature>
<dbReference type="PANTHER" id="PTHR30221:SF1">
    <property type="entry name" value="SMALL-CONDUCTANCE MECHANOSENSITIVE CHANNEL"/>
    <property type="match status" value="1"/>
</dbReference>
<dbReference type="InterPro" id="IPR006685">
    <property type="entry name" value="MscS_channel_2nd"/>
</dbReference>
<dbReference type="SUPFAM" id="SSF50182">
    <property type="entry name" value="Sm-like ribonucleoproteins"/>
    <property type="match status" value="1"/>
</dbReference>
<accession>A0AAT9FKW1</accession>
<evidence type="ECO:0000256" key="5">
    <source>
        <dbReference type="SAM" id="Phobius"/>
    </source>
</evidence>
<evidence type="ECO:0000313" key="7">
    <source>
        <dbReference type="EMBL" id="BDS06621.1"/>
    </source>
</evidence>
<reference evidence="7" key="1">
    <citation type="submission" date="2024-07" db="EMBL/GenBank/DDBJ databases">
        <title>Complete genome sequence of Verrucomicrobiaceae bacterium NT6N.</title>
        <authorList>
            <person name="Huang C."/>
            <person name="Takami H."/>
            <person name="Hamasaki K."/>
        </authorList>
    </citation>
    <scope>NUCLEOTIDE SEQUENCE</scope>
    <source>
        <strain evidence="7">NT6N</strain>
    </source>
</reference>
<sequence length="285" mass="30656">MHLLAQTDFSISGFFSKIREALIKMTEDFAEFIPQILLALVLLFLGFVFAKLLAKLVCTLFARLGVDALLEKSGVTGVLRRAGIKSAPGAFLSKLLFWIAMLFVVKMAAQEASIKDISDIVIRIIAFMPNALTAAIIMLVGFVVADIIGNAVYTSLNTAGLSYARTLSKVIFGFIFILVLTVALAQLNIQTELLNATVMIILGALGLALALCMGLGLKGMAYSIVSGVYSRDIYKVGTEIEFEGETMKVAGVGPVTTKLTRPDGGFVIVPNERLINEPVRGRTGE</sequence>
<dbReference type="EMBL" id="AP026866">
    <property type="protein sequence ID" value="BDS06621.1"/>
    <property type="molecule type" value="Genomic_DNA"/>
</dbReference>
<dbReference type="GO" id="GO:0016020">
    <property type="term" value="C:membrane"/>
    <property type="evidence" value="ECO:0007669"/>
    <property type="project" value="UniProtKB-SubCell"/>
</dbReference>
<dbReference type="PANTHER" id="PTHR30221">
    <property type="entry name" value="SMALL-CONDUCTANCE MECHANOSENSITIVE CHANNEL"/>
    <property type="match status" value="1"/>
</dbReference>
<dbReference type="InterPro" id="IPR010920">
    <property type="entry name" value="LSM_dom_sf"/>
</dbReference>
<keyword evidence="3 5" id="KW-1133">Transmembrane helix</keyword>
<organism evidence="7">
    <name type="scientific">Oceaniferula spumae</name>
    <dbReference type="NCBI Taxonomy" id="2979115"/>
    <lineage>
        <taxon>Bacteria</taxon>
        <taxon>Pseudomonadati</taxon>
        <taxon>Verrucomicrobiota</taxon>
        <taxon>Verrucomicrobiia</taxon>
        <taxon>Verrucomicrobiales</taxon>
        <taxon>Verrucomicrobiaceae</taxon>
        <taxon>Oceaniferula</taxon>
    </lineage>
</organism>
<dbReference type="InterPro" id="IPR023408">
    <property type="entry name" value="MscS_beta-dom_sf"/>
</dbReference>
<dbReference type="Pfam" id="PF05552">
    <property type="entry name" value="MS_channel_1st_1"/>
    <property type="match status" value="2"/>
</dbReference>
<feature type="transmembrane region" description="Helical" evidence="5">
    <location>
        <begin position="89"/>
        <end position="108"/>
    </location>
</feature>
<dbReference type="GO" id="GO:0008381">
    <property type="term" value="F:mechanosensitive monoatomic ion channel activity"/>
    <property type="evidence" value="ECO:0007669"/>
    <property type="project" value="InterPro"/>
</dbReference>
<evidence type="ECO:0000256" key="1">
    <source>
        <dbReference type="ARBA" id="ARBA00004370"/>
    </source>
</evidence>
<keyword evidence="2 5" id="KW-0812">Transmembrane</keyword>
<dbReference type="Gene3D" id="2.30.30.60">
    <property type="match status" value="1"/>
</dbReference>
<keyword evidence="4 5" id="KW-0472">Membrane</keyword>
<gene>
    <name evidence="7" type="ORF">NT6N_16610</name>
</gene>
<protein>
    <recommendedName>
        <fullName evidence="6">Mechanosensitive ion channel MscS domain-containing protein</fullName>
    </recommendedName>
</protein>
<feature type="transmembrane region" description="Helical" evidence="5">
    <location>
        <begin position="193"/>
        <end position="217"/>
    </location>
</feature>
<evidence type="ECO:0000256" key="4">
    <source>
        <dbReference type="ARBA" id="ARBA00023136"/>
    </source>
</evidence>
<evidence type="ECO:0000256" key="2">
    <source>
        <dbReference type="ARBA" id="ARBA00022692"/>
    </source>
</evidence>
<dbReference type="KEGG" id="osu:NT6N_16610"/>
<dbReference type="InterPro" id="IPR045275">
    <property type="entry name" value="MscS_archaea/bacteria_type"/>
</dbReference>
<name>A0AAT9FKW1_9BACT</name>
<evidence type="ECO:0000256" key="3">
    <source>
        <dbReference type="ARBA" id="ARBA00022989"/>
    </source>
</evidence>
<feature type="transmembrane region" description="Helical" evidence="5">
    <location>
        <begin position="32"/>
        <end position="54"/>
    </location>
</feature>
<dbReference type="InterPro" id="IPR008910">
    <property type="entry name" value="MSC_TM_helix"/>
</dbReference>
<evidence type="ECO:0000259" key="6">
    <source>
        <dbReference type="Pfam" id="PF00924"/>
    </source>
</evidence>
<dbReference type="AlphaFoldDB" id="A0AAT9FKW1"/>
<comment type="subcellular location">
    <subcellularLocation>
        <location evidence="1">Membrane</location>
    </subcellularLocation>
</comment>
<dbReference type="Gene3D" id="1.10.287.1260">
    <property type="match status" value="1"/>
</dbReference>
<dbReference type="Pfam" id="PF00924">
    <property type="entry name" value="MS_channel_2nd"/>
    <property type="match status" value="1"/>
</dbReference>
<feature type="transmembrane region" description="Helical" evidence="5">
    <location>
        <begin position="120"/>
        <end position="145"/>
    </location>
</feature>
<proteinExistence type="predicted"/>